<name>A0AAD6ZLB5_9AGAR</name>
<accession>A0AAD6ZLB5</accession>
<dbReference type="AlphaFoldDB" id="A0AAD6ZLB5"/>
<dbReference type="Proteomes" id="UP001218218">
    <property type="component" value="Unassembled WGS sequence"/>
</dbReference>
<evidence type="ECO:0000313" key="2">
    <source>
        <dbReference type="Proteomes" id="UP001218218"/>
    </source>
</evidence>
<proteinExistence type="predicted"/>
<dbReference type="EMBL" id="JARIHO010000040">
    <property type="protein sequence ID" value="KAJ7328094.1"/>
    <property type="molecule type" value="Genomic_DNA"/>
</dbReference>
<gene>
    <name evidence="1" type="ORF">DFH08DRAFT_710050</name>
</gene>
<keyword evidence="2" id="KW-1185">Reference proteome</keyword>
<sequence length="105" mass="11153">MAESLPDELLSEILCPVLQVPDDIFSQILVVSPFANPASASRLQGVAQSCTPLLYNVVVIRSKTQAEALAVALCGTHDPGRFIKTLRVEGGFGAHMGHILKSAPK</sequence>
<reference evidence="1" key="1">
    <citation type="submission" date="2023-03" db="EMBL/GenBank/DDBJ databases">
        <title>Massive genome expansion in bonnet fungi (Mycena s.s.) driven by repeated elements and novel gene families across ecological guilds.</title>
        <authorList>
            <consortium name="Lawrence Berkeley National Laboratory"/>
            <person name="Harder C.B."/>
            <person name="Miyauchi S."/>
            <person name="Viragh M."/>
            <person name="Kuo A."/>
            <person name="Thoen E."/>
            <person name="Andreopoulos B."/>
            <person name="Lu D."/>
            <person name="Skrede I."/>
            <person name="Drula E."/>
            <person name="Henrissat B."/>
            <person name="Morin E."/>
            <person name="Kohler A."/>
            <person name="Barry K."/>
            <person name="LaButti K."/>
            <person name="Morin E."/>
            <person name="Salamov A."/>
            <person name="Lipzen A."/>
            <person name="Mereny Z."/>
            <person name="Hegedus B."/>
            <person name="Baldrian P."/>
            <person name="Stursova M."/>
            <person name="Weitz H."/>
            <person name="Taylor A."/>
            <person name="Grigoriev I.V."/>
            <person name="Nagy L.G."/>
            <person name="Martin F."/>
            <person name="Kauserud H."/>
        </authorList>
    </citation>
    <scope>NUCLEOTIDE SEQUENCE</scope>
    <source>
        <strain evidence="1">CBHHK002</strain>
    </source>
</reference>
<protein>
    <submittedName>
        <fullName evidence="1">Uncharacterized protein</fullName>
    </submittedName>
</protein>
<organism evidence="1 2">
    <name type="scientific">Mycena albidolilacea</name>
    <dbReference type="NCBI Taxonomy" id="1033008"/>
    <lineage>
        <taxon>Eukaryota</taxon>
        <taxon>Fungi</taxon>
        <taxon>Dikarya</taxon>
        <taxon>Basidiomycota</taxon>
        <taxon>Agaricomycotina</taxon>
        <taxon>Agaricomycetes</taxon>
        <taxon>Agaricomycetidae</taxon>
        <taxon>Agaricales</taxon>
        <taxon>Marasmiineae</taxon>
        <taxon>Mycenaceae</taxon>
        <taxon>Mycena</taxon>
    </lineage>
</organism>
<evidence type="ECO:0000313" key="1">
    <source>
        <dbReference type="EMBL" id="KAJ7328094.1"/>
    </source>
</evidence>
<comment type="caution">
    <text evidence="1">The sequence shown here is derived from an EMBL/GenBank/DDBJ whole genome shotgun (WGS) entry which is preliminary data.</text>
</comment>